<reference evidence="2" key="1">
    <citation type="submission" date="2021-09" db="EMBL/GenBank/DDBJ databases">
        <title>Genomic analysis of Ralstonia spp.</title>
        <authorList>
            <person name="Aburjaile F."/>
            <person name="Ariute J.C."/>
            <person name="Pais A.K.L."/>
            <person name="Albuquerque G.M.R."/>
            <person name="Silva A.M.F."/>
            <person name="Brenig B."/>
            <person name="Azevedo V."/>
            <person name="Matiuzzi M."/>
            <person name="Ramos R."/>
            <person name="Goes-Neto A."/>
            <person name="Soares S."/>
            <person name="Iseppon A.M.B."/>
            <person name="Souza E."/>
            <person name="Gama M."/>
        </authorList>
    </citation>
    <scope>NUCLEOTIDE SEQUENCE</scope>
    <source>
        <strain evidence="2">CCRMRs91</strain>
    </source>
</reference>
<accession>A0AAW5ZUF0</accession>
<dbReference type="InterPro" id="IPR028208">
    <property type="entry name" value="Effector_pro_NleD-like"/>
</dbReference>
<feature type="compositionally biased region" description="Basic residues" evidence="1">
    <location>
        <begin position="251"/>
        <end position="261"/>
    </location>
</feature>
<protein>
    <submittedName>
        <fullName evidence="2">Type III secretion system effector protein</fullName>
    </submittedName>
</protein>
<organism evidence="2 3">
    <name type="scientific">Ralstonia solanacearum</name>
    <name type="common">Pseudomonas solanacearum</name>
    <dbReference type="NCBI Taxonomy" id="305"/>
    <lineage>
        <taxon>Bacteria</taxon>
        <taxon>Pseudomonadati</taxon>
        <taxon>Pseudomonadota</taxon>
        <taxon>Betaproteobacteria</taxon>
        <taxon>Burkholderiales</taxon>
        <taxon>Burkholderiaceae</taxon>
        <taxon>Ralstonia</taxon>
        <taxon>Ralstonia solanacearum species complex</taxon>
    </lineage>
</organism>
<proteinExistence type="predicted"/>
<evidence type="ECO:0000256" key="1">
    <source>
        <dbReference type="SAM" id="MobiDB-lite"/>
    </source>
</evidence>
<dbReference type="Pfam" id="PF14891">
    <property type="entry name" value="Peptidase_M91"/>
    <property type="match status" value="1"/>
</dbReference>
<dbReference type="Proteomes" id="UP001144050">
    <property type="component" value="Unassembled WGS sequence"/>
</dbReference>
<name>A0AAW5ZUF0_RALSL</name>
<gene>
    <name evidence="2" type="ORF">LBW59_21925</name>
</gene>
<dbReference type="Gene3D" id="3.90.1240.10">
    <property type="entry name" value="Metalloproteases ('zincins'), catalytic domain like"/>
    <property type="match status" value="1"/>
</dbReference>
<dbReference type="RefSeq" id="WP_230675072.1">
    <property type="nucleotide sequence ID" value="NZ_CDMB01000001.1"/>
</dbReference>
<evidence type="ECO:0000313" key="2">
    <source>
        <dbReference type="EMBL" id="MDB0573411.1"/>
    </source>
</evidence>
<feature type="region of interest" description="Disordered" evidence="1">
    <location>
        <begin position="237"/>
        <end position="261"/>
    </location>
</feature>
<dbReference type="NCBIfam" id="NF041347">
    <property type="entry name" value="XopG"/>
    <property type="match status" value="1"/>
</dbReference>
<comment type="caution">
    <text evidence="2">The sequence shown here is derived from an EMBL/GenBank/DDBJ whole genome shotgun (WGS) entry which is preliminary data.</text>
</comment>
<sequence>MFALASTTSRRAQGFAMALASIESPALSPPGLVYSTSWSNNDTMLIQTQYPGIYIATASDNQREADRYAGKVNEALGKIASGRSGGELLRGISSLSATRQRKLTISEIDSDDDPCTEAVLTRPQIAAYDPSDFRANKRIAKQFARGEVSSEPAGCSAIVNWNPKTSIKLSRNGSPKRLHKDPKESFAVLAHEMIHASHVMAGTSKAWNGDRYDETSEAGQEELRAVGLGAYAHAYTGEPTENSIRAEHRLQARSKYKPRDA</sequence>
<dbReference type="EMBL" id="JAIVFG010000050">
    <property type="protein sequence ID" value="MDB0573411.1"/>
    <property type="molecule type" value="Genomic_DNA"/>
</dbReference>
<dbReference type="AlphaFoldDB" id="A0AAW5ZUF0"/>
<evidence type="ECO:0000313" key="3">
    <source>
        <dbReference type="Proteomes" id="UP001144050"/>
    </source>
</evidence>